<dbReference type="HAMAP" id="MF_00983">
    <property type="entry name" value="PriA"/>
    <property type="match status" value="1"/>
</dbReference>
<name>A0A9X1X9X6_9BACL</name>
<dbReference type="InterPro" id="IPR005259">
    <property type="entry name" value="PriA"/>
</dbReference>
<comment type="catalytic activity">
    <reaction evidence="11 12">
        <text>ATP + H2O = ADP + phosphate + H(+)</text>
        <dbReference type="Rhea" id="RHEA:13065"/>
        <dbReference type="ChEBI" id="CHEBI:15377"/>
        <dbReference type="ChEBI" id="CHEBI:15378"/>
        <dbReference type="ChEBI" id="CHEBI:30616"/>
        <dbReference type="ChEBI" id="CHEBI:43474"/>
        <dbReference type="ChEBI" id="CHEBI:456216"/>
        <dbReference type="EC" id="5.6.2.4"/>
    </reaction>
</comment>
<dbReference type="GO" id="GO:0003677">
    <property type="term" value="F:DNA binding"/>
    <property type="evidence" value="ECO:0007669"/>
    <property type="project" value="UniProtKB-UniRule"/>
</dbReference>
<dbReference type="Gene3D" id="3.40.50.300">
    <property type="entry name" value="P-loop containing nucleotide triphosphate hydrolases"/>
    <property type="match status" value="2"/>
</dbReference>
<dbReference type="GO" id="GO:0006269">
    <property type="term" value="P:DNA replication, synthesis of primer"/>
    <property type="evidence" value="ECO:0007669"/>
    <property type="project" value="UniProtKB-KW"/>
</dbReference>
<keyword evidence="3 12" id="KW-0479">Metal-binding</keyword>
<evidence type="ECO:0000259" key="14">
    <source>
        <dbReference type="PROSITE" id="PS51194"/>
    </source>
</evidence>
<dbReference type="GO" id="GO:1990077">
    <property type="term" value="C:primosome complex"/>
    <property type="evidence" value="ECO:0007669"/>
    <property type="project" value="UniProtKB-UniRule"/>
</dbReference>
<evidence type="ECO:0000256" key="10">
    <source>
        <dbReference type="ARBA" id="ARBA00023235"/>
    </source>
</evidence>
<evidence type="ECO:0000313" key="15">
    <source>
        <dbReference type="EMBL" id="MCK6256957.1"/>
    </source>
</evidence>
<dbReference type="EC" id="5.6.2.4" evidence="12"/>
<dbReference type="PANTHER" id="PTHR30580">
    <property type="entry name" value="PRIMOSOMAL PROTEIN N"/>
    <property type="match status" value="1"/>
</dbReference>
<comment type="catalytic activity">
    <reaction evidence="12">
        <text>Couples ATP hydrolysis with the unwinding of duplex DNA by translocating in the 3'-5' direction.</text>
        <dbReference type="EC" id="5.6.2.4"/>
    </reaction>
</comment>
<evidence type="ECO:0000256" key="5">
    <source>
        <dbReference type="ARBA" id="ARBA00022801"/>
    </source>
</evidence>
<dbReference type="InterPro" id="IPR011545">
    <property type="entry name" value="DEAD/DEAH_box_helicase_dom"/>
</dbReference>
<feature type="binding site" evidence="12">
    <location>
        <position position="537"/>
    </location>
    <ligand>
        <name>Zn(2+)</name>
        <dbReference type="ChEBI" id="CHEBI:29105"/>
        <label>2</label>
    </ligand>
</feature>
<dbReference type="Pfam" id="PF00271">
    <property type="entry name" value="Helicase_C"/>
    <property type="match status" value="1"/>
</dbReference>
<evidence type="ECO:0000256" key="2">
    <source>
        <dbReference type="ARBA" id="ARBA00022705"/>
    </source>
</evidence>
<keyword evidence="4 12" id="KW-0547">Nucleotide-binding</keyword>
<keyword evidence="10 12" id="KW-0413">Isomerase</keyword>
<feature type="binding site" evidence="12">
    <location>
        <position position="522"/>
    </location>
    <ligand>
        <name>Zn(2+)</name>
        <dbReference type="ChEBI" id="CHEBI:29105"/>
        <label>2</label>
    </ligand>
</feature>
<feature type="binding site" evidence="12">
    <location>
        <position position="553"/>
    </location>
    <ligand>
        <name>Zn(2+)</name>
        <dbReference type="ChEBI" id="CHEBI:29105"/>
        <label>1</label>
    </ligand>
</feature>
<keyword evidence="7 12" id="KW-0862">Zinc</keyword>
<keyword evidence="6 12" id="KW-0347">Helicase</keyword>
<dbReference type="Pfam" id="PF17764">
    <property type="entry name" value="PriA_3primeBD"/>
    <property type="match status" value="1"/>
</dbReference>
<dbReference type="InterPro" id="IPR041236">
    <property type="entry name" value="PriA_C"/>
</dbReference>
<evidence type="ECO:0000256" key="3">
    <source>
        <dbReference type="ARBA" id="ARBA00022723"/>
    </source>
</evidence>
<evidence type="ECO:0000313" key="16">
    <source>
        <dbReference type="Proteomes" id="UP001139011"/>
    </source>
</evidence>
<dbReference type="PROSITE" id="PS51194">
    <property type="entry name" value="HELICASE_CTER"/>
    <property type="match status" value="1"/>
</dbReference>
<feature type="binding site" evidence="12">
    <location>
        <position position="510"/>
    </location>
    <ligand>
        <name>Zn(2+)</name>
        <dbReference type="ChEBI" id="CHEBI:29105"/>
        <label>1</label>
    </ligand>
</feature>
<comment type="subunit">
    <text evidence="12">Component of the replication restart primosome.</text>
</comment>
<dbReference type="FunFam" id="3.40.1440.60:FF:000001">
    <property type="entry name" value="Primosomal protein N"/>
    <property type="match status" value="1"/>
</dbReference>
<evidence type="ECO:0000256" key="6">
    <source>
        <dbReference type="ARBA" id="ARBA00022806"/>
    </source>
</evidence>
<dbReference type="GO" id="GO:0043138">
    <property type="term" value="F:3'-5' DNA helicase activity"/>
    <property type="evidence" value="ECO:0007669"/>
    <property type="project" value="UniProtKB-EC"/>
</dbReference>
<evidence type="ECO:0000256" key="7">
    <source>
        <dbReference type="ARBA" id="ARBA00022833"/>
    </source>
</evidence>
<dbReference type="Gene3D" id="3.40.1440.60">
    <property type="entry name" value="PriA, 3(prime) DNA-binding domain"/>
    <property type="match status" value="1"/>
</dbReference>
<comment type="similarity">
    <text evidence="12">Belongs to the helicase family. PriA subfamily.</text>
</comment>
<dbReference type="AlphaFoldDB" id="A0A9X1X9X6"/>
<dbReference type="GO" id="GO:0005524">
    <property type="term" value="F:ATP binding"/>
    <property type="evidence" value="ECO:0007669"/>
    <property type="project" value="UniProtKB-UniRule"/>
</dbReference>
<keyword evidence="1 12" id="KW-0639">Primosome</keyword>
<feature type="binding site" evidence="12">
    <location>
        <position position="519"/>
    </location>
    <ligand>
        <name>Zn(2+)</name>
        <dbReference type="ChEBI" id="CHEBI:29105"/>
        <label>2</label>
    </ligand>
</feature>
<evidence type="ECO:0000256" key="1">
    <source>
        <dbReference type="ARBA" id="ARBA00022515"/>
    </source>
</evidence>
<dbReference type="GO" id="GO:0006310">
    <property type="term" value="P:DNA recombination"/>
    <property type="evidence" value="ECO:0007669"/>
    <property type="project" value="InterPro"/>
</dbReference>
<keyword evidence="2 12" id="KW-0235">DNA replication</keyword>
<dbReference type="GO" id="GO:0016787">
    <property type="term" value="F:hydrolase activity"/>
    <property type="evidence" value="ECO:0007669"/>
    <property type="project" value="UniProtKB-KW"/>
</dbReference>
<dbReference type="InterPro" id="IPR027417">
    <property type="entry name" value="P-loop_NTPase"/>
</dbReference>
<dbReference type="SMART" id="SM00490">
    <property type="entry name" value="HELICc"/>
    <property type="match status" value="1"/>
</dbReference>
<dbReference type="SMART" id="SM00487">
    <property type="entry name" value="DEXDc"/>
    <property type="match status" value="1"/>
</dbReference>
<protein>
    <recommendedName>
        <fullName evidence="12">Replication restart protein PriA</fullName>
    </recommendedName>
    <alternativeName>
        <fullName evidence="12">ATP-dependent DNA helicase PriA</fullName>
        <ecNumber evidence="12">5.6.2.4</ecNumber>
    </alternativeName>
    <alternativeName>
        <fullName evidence="12">DNA 3'-5' helicase PriA</fullName>
    </alternativeName>
</protein>
<comment type="caution">
    <text evidence="15">The sequence shown here is derived from an EMBL/GenBank/DDBJ whole genome shotgun (WGS) entry which is preliminary data.</text>
</comment>
<dbReference type="Proteomes" id="UP001139011">
    <property type="component" value="Unassembled WGS sequence"/>
</dbReference>
<reference evidence="15" key="1">
    <citation type="submission" date="2021-09" db="EMBL/GenBank/DDBJ databases">
        <title>Genome analysis of Fictibacillus sp. KIGAM418 isolated from marine sediment.</title>
        <authorList>
            <person name="Seo M.-J."/>
            <person name="Cho E.-S."/>
            <person name="Hwang C.Y."/>
        </authorList>
    </citation>
    <scope>NUCLEOTIDE SEQUENCE</scope>
    <source>
        <strain evidence="15">KIGAM418</strain>
    </source>
</reference>
<keyword evidence="16" id="KW-1185">Reference proteome</keyword>
<dbReference type="RefSeq" id="WP_248252539.1">
    <property type="nucleotide sequence ID" value="NZ_JAIWJX010000002.1"/>
</dbReference>
<dbReference type="PANTHER" id="PTHR30580:SF0">
    <property type="entry name" value="PRIMOSOMAL PROTEIN N"/>
    <property type="match status" value="1"/>
</dbReference>
<keyword evidence="9 12" id="KW-0238">DNA-binding</keyword>
<feature type="domain" description="Helicase ATP-binding" evidence="13">
    <location>
        <begin position="282"/>
        <end position="448"/>
    </location>
</feature>
<dbReference type="Pfam" id="PF00270">
    <property type="entry name" value="DEAD"/>
    <property type="match status" value="1"/>
</dbReference>
<dbReference type="CDD" id="cd18804">
    <property type="entry name" value="SF2_C_priA"/>
    <property type="match status" value="1"/>
</dbReference>
<evidence type="ECO:0000256" key="11">
    <source>
        <dbReference type="ARBA" id="ARBA00048988"/>
    </source>
</evidence>
<dbReference type="InterPro" id="IPR040498">
    <property type="entry name" value="PriA_CRR"/>
</dbReference>
<comment type="function">
    <text evidence="12">Initiates the restart of stalled replication forks, which reloads the replicative helicase on sites other than the origin of replication. Recognizes and binds to abandoned replication forks and remodels them to uncover a helicase loading site. Promotes assembly of the primosome at these replication forks.</text>
</comment>
<evidence type="ECO:0000256" key="4">
    <source>
        <dbReference type="ARBA" id="ARBA00022741"/>
    </source>
</evidence>
<dbReference type="SUPFAM" id="SSF52540">
    <property type="entry name" value="P-loop containing nucleoside triphosphate hydrolases"/>
    <property type="match status" value="2"/>
</dbReference>
<proteinExistence type="inferred from homology"/>
<evidence type="ECO:0000256" key="8">
    <source>
        <dbReference type="ARBA" id="ARBA00022840"/>
    </source>
</evidence>
<keyword evidence="8 12" id="KW-0067">ATP-binding</keyword>
<dbReference type="GO" id="GO:0006270">
    <property type="term" value="P:DNA replication initiation"/>
    <property type="evidence" value="ECO:0007669"/>
    <property type="project" value="TreeGrafter"/>
</dbReference>
<comment type="cofactor">
    <cofactor evidence="12">
        <name>Zn(2+)</name>
        <dbReference type="ChEBI" id="CHEBI:29105"/>
    </cofactor>
    <text evidence="12">Binds 2 zinc ions per subunit.</text>
</comment>
<sequence>MIAKVIVDVPASNVNRTFDYLVPEELKDTVKPGMRVAVPFGPRKLQGFVIELGEETSVQKLKKIIELLDPVPVLTEELLKLGKWVSDQTLCFLITAYQAMIPAALKASYQKEFRLVDGVGLADLPDGAREWFKHREYIPMEDLLKMSPTPLALFQKLVQKNSLEVIYRMSDKITKKKIKIVQRRGTEEERLQHIESLSKQAVKQKEILSFLHESESPVVLKDLLEMFDTTRSTVQALESKGFIEIAEKEIYRDPYGGREFKRTQPLLLTSQQEQSIQPVLAALEEKRHETILLHGVTGSGKTEIYLQSIDRAIQMGQEAIVLVPEISLTPQMVNRFKGRFGSRVAVLHSALSAGEKYDEWRKIQRKEVSVVVGARSAVFAPFENLGLIIIDEEHESSYKQEENPRYHARDVAVQRGEHHQCPVILGSATPSLESYARAQKGVYTLCELSDRVNKRELPSVSVVDMREELRAGNRSMFSGELFDKINDRLKRGEQSVLFLNRRGYSSFILCRDCGYVGECPHCDISLTYHKKQHLLKCHYCGHQEPMPSQCPMCESQYIRFFGTGTQKVEEELAKLLPHARVIRMDVDTTGRKGSHEKLLNQFGEGKADILLGTQMIAKGLDFPKVTLVGVLAADTMLHLPDFRASEKTFQLLTQVSGRAGRHELSGEVVVQTYTVGHYSIDLASGHDYHSFYETEMQIRREHKYPPYYYLTLISFSHTELLKAVDASEKSASYLQQKVSPGTIILGPVVSPIARIKDRYRYQVMIKYKNEPRLSDLISELLQHFQHEMDGNGLQISVDMNAQNIM</sequence>
<gene>
    <name evidence="12 15" type="primary">priA</name>
    <name evidence="15" type="ORF">LCY76_10155</name>
</gene>
<dbReference type="InterPro" id="IPR001650">
    <property type="entry name" value="Helicase_C-like"/>
</dbReference>
<evidence type="ECO:0000259" key="13">
    <source>
        <dbReference type="PROSITE" id="PS51192"/>
    </source>
</evidence>
<feature type="binding site" evidence="12">
    <location>
        <position position="550"/>
    </location>
    <ligand>
        <name>Zn(2+)</name>
        <dbReference type="ChEBI" id="CHEBI:29105"/>
        <label>1</label>
    </ligand>
</feature>
<dbReference type="InterPro" id="IPR014001">
    <property type="entry name" value="Helicase_ATP-bd"/>
</dbReference>
<dbReference type="InterPro" id="IPR041222">
    <property type="entry name" value="PriA_3primeBD"/>
</dbReference>
<dbReference type="GO" id="GO:0006302">
    <property type="term" value="P:double-strand break repair"/>
    <property type="evidence" value="ECO:0007669"/>
    <property type="project" value="InterPro"/>
</dbReference>
<evidence type="ECO:0000256" key="12">
    <source>
        <dbReference type="HAMAP-Rule" id="MF_00983"/>
    </source>
</evidence>
<dbReference type="GO" id="GO:0008270">
    <property type="term" value="F:zinc ion binding"/>
    <property type="evidence" value="ECO:0007669"/>
    <property type="project" value="UniProtKB-UniRule"/>
</dbReference>
<dbReference type="PROSITE" id="PS51192">
    <property type="entry name" value="HELICASE_ATP_BIND_1"/>
    <property type="match status" value="1"/>
</dbReference>
<dbReference type="NCBIfam" id="NF004066">
    <property type="entry name" value="PRK05580.1-3"/>
    <property type="match status" value="1"/>
</dbReference>
<dbReference type="NCBIfam" id="TIGR00595">
    <property type="entry name" value="priA"/>
    <property type="match status" value="1"/>
</dbReference>
<dbReference type="InterPro" id="IPR042115">
    <property type="entry name" value="PriA_3primeBD_sf"/>
</dbReference>
<accession>A0A9X1X9X6</accession>
<dbReference type="Pfam" id="PF18074">
    <property type="entry name" value="PriA_C"/>
    <property type="match status" value="1"/>
</dbReference>
<keyword evidence="5 12" id="KW-0378">Hydrolase</keyword>
<feature type="binding site" evidence="12">
    <location>
        <position position="513"/>
    </location>
    <ligand>
        <name>Zn(2+)</name>
        <dbReference type="ChEBI" id="CHEBI:29105"/>
        <label>1</label>
    </ligand>
</feature>
<evidence type="ECO:0000256" key="9">
    <source>
        <dbReference type="ARBA" id="ARBA00023125"/>
    </source>
</evidence>
<feature type="domain" description="Helicase C-terminal" evidence="14">
    <location>
        <begin position="545"/>
        <end position="713"/>
    </location>
</feature>
<dbReference type="CDD" id="cd17929">
    <property type="entry name" value="DEXHc_priA"/>
    <property type="match status" value="1"/>
</dbReference>
<organism evidence="15 16">
    <name type="scientific">Fictibacillus marinisediminis</name>
    <dbReference type="NCBI Taxonomy" id="2878389"/>
    <lineage>
        <taxon>Bacteria</taxon>
        <taxon>Bacillati</taxon>
        <taxon>Bacillota</taxon>
        <taxon>Bacilli</taxon>
        <taxon>Bacillales</taxon>
        <taxon>Fictibacillaceae</taxon>
        <taxon>Fictibacillus</taxon>
    </lineage>
</organism>
<feature type="binding site" evidence="12">
    <location>
        <position position="540"/>
    </location>
    <ligand>
        <name>Zn(2+)</name>
        <dbReference type="ChEBI" id="CHEBI:29105"/>
        <label>2</label>
    </ligand>
</feature>
<dbReference type="EMBL" id="JAIWJX010000002">
    <property type="protein sequence ID" value="MCK6256957.1"/>
    <property type="molecule type" value="Genomic_DNA"/>
</dbReference>
<dbReference type="FunFam" id="3.40.50.300:FF:000489">
    <property type="entry name" value="Primosome assembly protein PriA"/>
    <property type="match status" value="1"/>
</dbReference>
<dbReference type="Pfam" id="PF18319">
    <property type="entry name" value="Zn_ribbon_PriA"/>
    <property type="match status" value="1"/>
</dbReference>